<comment type="caution">
    <text evidence="4">The sequence shown here is derived from an EMBL/GenBank/DDBJ whole genome shotgun (WGS) entry which is preliminary data.</text>
</comment>
<accession>A0A2G8KV88</accession>
<keyword evidence="5" id="KW-1185">Reference proteome</keyword>
<dbReference type="SMART" id="SM00060">
    <property type="entry name" value="FN3"/>
    <property type="match status" value="2"/>
</dbReference>
<protein>
    <submittedName>
        <fullName evidence="4">Putative receptor-type tyrosine-protein phosphatase F isoform X1</fullName>
    </submittedName>
</protein>
<gene>
    <name evidence="4" type="ORF">BSL78_11252</name>
</gene>
<evidence type="ECO:0000256" key="2">
    <source>
        <dbReference type="ARBA" id="ARBA00023157"/>
    </source>
</evidence>
<dbReference type="PANTHER" id="PTHR24051:SF9">
    <property type="entry name" value="FIBRONECTIN TYPE-III DOMAIN-CONTAINING PROTEIN"/>
    <property type="match status" value="1"/>
</dbReference>
<feature type="domain" description="Fibronectin type-III" evidence="3">
    <location>
        <begin position="85"/>
        <end position="188"/>
    </location>
</feature>
<feature type="domain" description="Fibronectin type-III" evidence="3">
    <location>
        <begin position="1"/>
        <end position="84"/>
    </location>
</feature>
<keyword evidence="4" id="KW-0675">Receptor</keyword>
<keyword evidence="1" id="KW-0677">Repeat</keyword>
<name>A0A2G8KV88_STIJA</name>
<dbReference type="InterPro" id="IPR051622">
    <property type="entry name" value="R-tyr_protein_phosphatases"/>
</dbReference>
<evidence type="ECO:0000256" key="1">
    <source>
        <dbReference type="ARBA" id="ARBA00022737"/>
    </source>
</evidence>
<dbReference type="PROSITE" id="PS50853">
    <property type="entry name" value="FN3"/>
    <property type="match status" value="2"/>
</dbReference>
<dbReference type="STRING" id="307972.A0A2G8KV88"/>
<dbReference type="InterPro" id="IPR003961">
    <property type="entry name" value="FN3_dom"/>
</dbReference>
<organism evidence="4 5">
    <name type="scientific">Stichopus japonicus</name>
    <name type="common">Sea cucumber</name>
    <dbReference type="NCBI Taxonomy" id="307972"/>
    <lineage>
        <taxon>Eukaryota</taxon>
        <taxon>Metazoa</taxon>
        <taxon>Echinodermata</taxon>
        <taxon>Eleutherozoa</taxon>
        <taxon>Echinozoa</taxon>
        <taxon>Holothuroidea</taxon>
        <taxon>Aspidochirotacea</taxon>
        <taxon>Aspidochirotida</taxon>
        <taxon>Stichopodidae</taxon>
        <taxon>Apostichopus</taxon>
    </lineage>
</organism>
<dbReference type="AlphaFoldDB" id="A0A2G8KV88"/>
<dbReference type="InterPro" id="IPR036116">
    <property type="entry name" value="FN3_sf"/>
</dbReference>
<evidence type="ECO:0000313" key="4">
    <source>
        <dbReference type="EMBL" id="PIK51875.1"/>
    </source>
</evidence>
<dbReference type="CDD" id="cd00063">
    <property type="entry name" value="FN3"/>
    <property type="match status" value="2"/>
</dbReference>
<proteinExistence type="predicted"/>
<evidence type="ECO:0000313" key="5">
    <source>
        <dbReference type="Proteomes" id="UP000230750"/>
    </source>
</evidence>
<keyword evidence="2" id="KW-1015">Disulfide bond</keyword>
<dbReference type="EMBL" id="MRZV01000353">
    <property type="protein sequence ID" value="PIK51875.1"/>
    <property type="molecule type" value="Genomic_DNA"/>
</dbReference>
<dbReference type="OrthoDB" id="8950763at2759"/>
<dbReference type="PANTHER" id="PTHR24051">
    <property type="entry name" value="SUSHI DOMAIN-CONTAINING PROTEIN 1"/>
    <property type="match status" value="1"/>
</dbReference>
<sequence>MPLTWQPPAMPNGAITRYDIQYWESATEGAEPTSIEFTDVNANQLRLMITDVEPLKEYTFRISATNEAGEGYWSNNFTQLIEEGAPSRVVDLTVTEIMEEAITIEWSEPLEPRGIISKYIVQYVVSDRPYYENEVAEKSITVLLEPDVTTFEITDLEPATEYSIKVLARTSKKEGESSMVKQFTLPPEDIPEPENVMIVSADVSEDGTIIVKLPPISYKYATAYQIGVHCKDVESEPTFFDGENSTDCSYIAGEVPNMEEDKNSSWVTERSTAITKISC</sequence>
<reference evidence="4 5" key="1">
    <citation type="journal article" date="2017" name="PLoS Biol.">
        <title>The sea cucumber genome provides insights into morphological evolution and visceral regeneration.</title>
        <authorList>
            <person name="Zhang X."/>
            <person name="Sun L."/>
            <person name="Yuan J."/>
            <person name="Sun Y."/>
            <person name="Gao Y."/>
            <person name="Zhang L."/>
            <person name="Li S."/>
            <person name="Dai H."/>
            <person name="Hamel J.F."/>
            <person name="Liu C."/>
            <person name="Yu Y."/>
            <person name="Liu S."/>
            <person name="Lin W."/>
            <person name="Guo K."/>
            <person name="Jin S."/>
            <person name="Xu P."/>
            <person name="Storey K.B."/>
            <person name="Huan P."/>
            <person name="Zhang T."/>
            <person name="Zhou Y."/>
            <person name="Zhang J."/>
            <person name="Lin C."/>
            <person name="Li X."/>
            <person name="Xing L."/>
            <person name="Huo D."/>
            <person name="Sun M."/>
            <person name="Wang L."/>
            <person name="Mercier A."/>
            <person name="Li F."/>
            <person name="Yang H."/>
            <person name="Xiang J."/>
        </authorList>
    </citation>
    <scope>NUCLEOTIDE SEQUENCE [LARGE SCALE GENOMIC DNA]</scope>
    <source>
        <strain evidence="4">Shaxun</strain>
        <tissue evidence="4">Muscle</tissue>
    </source>
</reference>
<dbReference type="PRINTS" id="PR00014">
    <property type="entry name" value="FNTYPEIII"/>
</dbReference>
<evidence type="ECO:0000259" key="3">
    <source>
        <dbReference type="PROSITE" id="PS50853"/>
    </source>
</evidence>
<dbReference type="SUPFAM" id="SSF49265">
    <property type="entry name" value="Fibronectin type III"/>
    <property type="match status" value="1"/>
</dbReference>
<dbReference type="Proteomes" id="UP000230750">
    <property type="component" value="Unassembled WGS sequence"/>
</dbReference>
<dbReference type="InterPro" id="IPR013783">
    <property type="entry name" value="Ig-like_fold"/>
</dbReference>
<dbReference type="Gene3D" id="2.60.40.10">
    <property type="entry name" value="Immunoglobulins"/>
    <property type="match status" value="2"/>
</dbReference>
<dbReference type="Pfam" id="PF00041">
    <property type="entry name" value="fn3"/>
    <property type="match status" value="2"/>
</dbReference>